<gene>
    <name evidence="2" type="ordered locus">VMUT_0523</name>
</gene>
<dbReference type="Proteomes" id="UP000007485">
    <property type="component" value="Chromosome"/>
</dbReference>
<keyword evidence="3" id="KW-1185">Reference proteome</keyword>
<dbReference type="AlphaFoldDB" id="F0QUS3"/>
<dbReference type="eggNOG" id="arCOG01064">
    <property type="taxonomic scope" value="Archaea"/>
</dbReference>
<dbReference type="KEGG" id="vmo:VMUT_0523"/>
<reference evidence="2 3" key="1">
    <citation type="journal article" date="2011" name="J. Bacteriol.">
        <title>Complete genome sequence of 'Vulcanisaeta moutnovskia' strain 768-28, a novel member of the hyperthermophilic crenarchaeal genus vulcanisaeta.</title>
        <authorList>
            <person name="Gumerov V.M."/>
            <person name="Mardanov A.V."/>
            <person name="Beletsky A.V."/>
            <person name="Prokofeva M.I."/>
            <person name="Bonch-Osmolovskaya E.A."/>
            <person name="Ravin N.V."/>
            <person name="Skryabin K.G."/>
        </authorList>
    </citation>
    <scope>NUCLEOTIDE SEQUENCE [LARGE SCALE GENOMIC DNA]</scope>
    <source>
        <strain evidence="2 3">768-28</strain>
    </source>
</reference>
<dbReference type="PANTHER" id="PTHR43755:SF1">
    <property type="entry name" value="FAD-DEPENDENT PYRIDINE NUCLEOTIDE-DISULPHIDE OXIDOREDUCTASE"/>
    <property type="match status" value="1"/>
</dbReference>
<dbReference type="InterPro" id="IPR052541">
    <property type="entry name" value="SQRD"/>
</dbReference>
<dbReference type="InterPro" id="IPR036188">
    <property type="entry name" value="FAD/NAD-bd_sf"/>
</dbReference>
<dbReference type="GO" id="GO:0016491">
    <property type="term" value="F:oxidoreductase activity"/>
    <property type="evidence" value="ECO:0007669"/>
    <property type="project" value="InterPro"/>
</dbReference>
<protein>
    <submittedName>
        <fullName evidence="2">FAD-dependent pyridine nucleotide-disulfide oxidoreductase</fullName>
    </submittedName>
</protein>
<accession>F0QUS3</accession>
<proteinExistence type="predicted"/>
<dbReference type="STRING" id="985053.VMUT_0523"/>
<evidence type="ECO:0000313" key="3">
    <source>
        <dbReference type="Proteomes" id="UP000007485"/>
    </source>
</evidence>
<dbReference type="SUPFAM" id="SSF51905">
    <property type="entry name" value="FAD/NAD(P)-binding domain"/>
    <property type="match status" value="2"/>
</dbReference>
<dbReference type="InterPro" id="IPR023753">
    <property type="entry name" value="FAD/NAD-binding_dom"/>
</dbReference>
<name>F0QUS3_VULM7</name>
<dbReference type="HOGENOM" id="CLU_030742_5_0_2"/>
<sequence length="403" mass="46102">MIGAKTMSSVKKKVIIIGGGTGGAMLANRLPRDEFEVTIIDRQPYNYFWPWLLYIAFRGSRRPIKREIRSVLKHWVNFIQSDVRVINLKDKYVELESGKRLDYDYVVIATGATVDYSRVPGLDKVTEMYGNYHSNEENAWRVWQTLNSMREGTLAVILAPGAYRCPPSPLEGTFLAEEFFRRRGLRDKVRIVFATFYPRPYPAEPINELIEPLLKERGIDYITFYTLDHIDPEKRVAYSMEGEELKFDAAIVIPPHVGVDIKYVPDDVLDSDRFVQADKFTNMIKGFDDAFVIGDASALPVAKTGVTAHLQADVVARILQGEDAHNTGRTNCPFDVGYGLGTFVISDFNNSTIKYPINRINHLFKVAFAAAYWDIILYPELWDSIFEAYFEATEPAKLRYLYR</sequence>
<evidence type="ECO:0000313" key="2">
    <source>
        <dbReference type="EMBL" id="ADY00734.1"/>
    </source>
</evidence>
<dbReference type="EMBL" id="CP002529">
    <property type="protein sequence ID" value="ADY00734.1"/>
    <property type="molecule type" value="Genomic_DNA"/>
</dbReference>
<dbReference type="PANTHER" id="PTHR43755">
    <property type="match status" value="1"/>
</dbReference>
<dbReference type="Gene3D" id="3.50.50.60">
    <property type="entry name" value="FAD/NAD(P)-binding domain"/>
    <property type="match status" value="2"/>
</dbReference>
<dbReference type="Pfam" id="PF07992">
    <property type="entry name" value="Pyr_redox_2"/>
    <property type="match status" value="1"/>
</dbReference>
<evidence type="ECO:0000259" key="1">
    <source>
        <dbReference type="Pfam" id="PF07992"/>
    </source>
</evidence>
<organism evidence="2 3">
    <name type="scientific">Vulcanisaeta moutnovskia (strain 768-28)</name>
    <dbReference type="NCBI Taxonomy" id="985053"/>
    <lineage>
        <taxon>Archaea</taxon>
        <taxon>Thermoproteota</taxon>
        <taxon>Thermoprotei</taxon>
        <taxon>Thermoproteales</taxon>
        <taxon>Thermoproteaceae</taxon>
        <taxon>Vulcanisaeta</taxon>
    </lineage>
</organism>
<feature type="domain" description="FAD/NAD(P)-binding" evidence="1">
    <location>
        <begin position="12"/>
        <end position="297"/>
    </location>
</feature>